<dbReference type="EMBL" id="NMTV01000019">
    <property type="protein sequence ID" value="PDX73514.1"/>
    <property type="molecule type" value="Genomic_DNA"/>
</dbReference>
<comment type="caution">
    <text evidence="2">The sequence shown here is derived from an EMBL/GenBank/DDBJ whole genome shotgun (WGS) entry which is preliminary data.</text>
</comment>
<evidence type="ECO:0000313" key="3">
    <source>
        <dbReference type="Proteomes" id="UP000219901"/>
    </source>
</evidence>
<dbReference type="Pfam" id="PF00583">
    <property type="entry name" value="Acetyltransf_1"/>
    <property type="match status" value="1"/>
</dbReference>
<dbReference type="Gene3D" id="3.40.630.30">
    <property type="match status" value="1"/>
</dbReference>
<keyword evidence="2" id="KW-0808">Transferase</keyword>
<dbReference type="Proteomes" id="UP000219901">
    <property type="component" value="Unassembled WGS sequence"/>
</dbReference>
<evidence type="ECO:0000259" key="1">
    <source>
        <dbReference type="PROSITE" id="PS51186"/>
    </source>
</evidence>
<dbReference type="InterPro" id="IPR016181">
    <property type="entry name" value="Acyl_CoA_acyltransferase"/>
</dbReference>
<name>A0A2A7A306_9FIRM</name>
<proteinExistence type="predicted"/>
<gene>
    <name evidence="2" type="ORF">CGS55_02705</name>
</gene>
<dbReference type="InterPro" id="IPR000182">
    <property type="entry name" value="GNAT_dom"/>
</dbReference>
<dbReference type="RefSeq" id="WP_097782556.1">
    <property type="nucleotide sequence ID" value="NZ_JBBNNX010000004.1"/>
</dbReference>
<organism evidence="2 3">
    <name type="scientific">Faecalibacterium prausnitzii</name>
    <dbReference type="NCBI Taxonomy" id="853"/>
    <lineage>
        <taxon>Bacteria</taxon>
        <taxon>Bacillati</taxon>
        <taxon>Bacillota</taxon>
        <taxon>Clostridia</taxon>
        <taxon>Eubacteriales</taxon>
        <taxon>Oscillospiraceae</taxon>
        <taxon>Faecalibacterium</taxon>
    </lineage>
</organism>
<evidence type="ECO:0000313" key="2">
    <source>
        <dbReference type="EMBL" id="PDX73514.1"/>
    </source>
</evidence>
<dbReference type="PANTHER" id="PTHR43415">
    <property type="entry name" value="SPERMIDINE N(1)-ACETYLTRANSFERASE"/>
    <property type="match status" value="1"/>
</dbReference>
<dbReference type="SUPFAM" id="SSF55729">
    <property type="entry name" value="Acyl-CoA N-acyltransferases (Nat)"/>
    <property type="match status" value="1"/>
</dbReference>
<dbReference type="GO" id="GO:0016747">
    <property type="term" value="F:acyltransferase activity, transferring groups other than amino-acyl groups"/>
    <property type="evidence" value="ECO:0007669"/>
    <property type="project" value="InterPro"/>
</dbReference>
<reference evidence="2 3" key="1">
    <citation type="journal article" date="2017" name="Front. Microbiol.">
        <title>New Insights into the Diversity of the Genus Faecalibacterium.</title>
        <authorList>
            <person name="Benevides L."/>
            <person name="Burman S."/>
            <person name="Martin R."/>
            <person name="Robert V."/>
            <person name="Thomas M."/>
            <person name="Miquel S."/>
            <person name="Chain F."/>
            <person name="Sokol H."/>
            <person name="Bermudez-Humaran L.G."/>
            <person name="Morrison M."/>
            <person name="Langella P."/>
            <person name="Azevedo V.A."/>
            <person name="Chatel J.M."/>
            <person name="Soares S."/>
        </authorList>
    </citation>
    <scope>NUCLEOTIDE SEQUENCE [LARGE SCALE GENOMIC DNA]</scope>
    <source>
        <strain evidence="2 3">CNCM I 4546</strain>
    </source>
</reference>
<dbReference type="PANTHER" id="PTHR43415:SF3">
    <property type="entry name" value="GNAT-FAMILY ACETYLTRANSFERASE"/>
    <property type="match status" value="1"/>
</dbReference>
<accession>A0A2A7A306</accession>
<dbReference type="PROSITE" id="PS51186">
    <property type="entry name" value="GNAT"/>
    <property type="match status" value="1"/>
</dbReference>
<dbReference type="AlphaFoldDB" id="A0A2A7A306"/>
<feature type="domain" description="N-acetyltransferase" evidence="1">
    <location>
        <begin position="29"/>
        <end position="181"/>
    </location>
</feature>
<sequence length="181" mass="19952">MQYDQTVITPKGLIVHIRNGVASDGSAVLENFDLTHAETDYLLSYPDENHFDAEQESRYLEKKATSPNEIELIAFVDGKVAGTAGIDAIGAQYKVAHRAEFGVSILKEYWGLGIGRALMEACIHCAKTAGYAQLELDVVAENARAISMYQTAGFVEYGRNPKGFRSRNAGFQELISMRLEL</sequence>
<dbReference type="CDD" id="cd04301">
    <property type="entry name" value="NAT_SF"/>
    <property type="match status" value="1"/>
</dbReference>
<protein>
    <submittedName>
        <fullName evidence="2">GNAT family N-acetyltransferase</fullName>
    </submittedName>
</protein>